<dbReference type="SUPFAM" id="SSF53067">
    <property type="entry name" value="Actin-like ATPase domain"/>
    <property type="match status" value="2"/>
</dbReference>
<dbReference type="PROSITE" id="PS00329">
    <property type="entry name" value="HSP70_2"/>
    <property type="match status" value="1"/>
</dbReference>
<dbReference type="KEGG" id="taz:TREAZ_1077"/>
<dbReference type="InParanoid" id="F5Y7K1"/>
<dbReference type="HOGENOM" id="CLU_005965_0_0_12"/>
<dbReference type="InterPro" id="IPR036465">
    <property type="entry name" value="vWFA_dom_sf"/>
</dbReference>
<protein>
    <submittedName>
        <fullName evidence="8">Protein DnaK</fullName>
    </submittedName>
</protein>
<dbReference type="SUPFAM" id="SSF100920">
    <property type="entry name" value="Heat shock protein 70kD (HSP70), peptide-binding domain"/>
    <property type="match status" value="1"/>
</dbReference>
<dbReference type="FunFam" id="3.90.640.10:FF:000003">
    <property type="entry name" value="Molecular chaperone DnaK"/>
    <property type="match status" value="1"/>
</dbReference>
<dbReference type="Proteomes" id="UP000009222">
    <property type="component" value="Chromosome"/>
</dbReference>
<evidence type="ECO:0000256" key="2">
    <source>
        <dbReference type="ARBA" id="ARBA00022741"/>
    </source>
</evidence>
<dbReference type="PANTHER" id="PTHR19375">
    <property type="entry name" value="HEAT SHOCK PROTEIN 70KDA"/>
    <property type="match status" value="1"/>
</dbReference>
<dbReference type="InterPro" id="IPR002035">
    <property type="entry name" value="VWF_A"/>
</dbReference>
<organism evidence="8 9">
    <name type="scientific">Leadbettera azotonutricia (strain ATCC BAA-888 / DSM 13862 / ZAS-9)</name>
    <name type="common">Treponema azotonutricium</name>
    <dbReference type="NCBI Taxonomy" id="545695"/>
    <lineage>
        <taxon>Bacteria</taxon>
        <taxon>Pseudomonadati</taxon>
        <taxon>Spirochaetota</taxon>
        <taxon>Spirochaetia</taxon>
        <taxon>Spirochaetales</taxon>
        <taxon>Breznakiellaceae</taxon>
        <taxon>Leadbettera</taxon>
    </lineage>
</organism>
<dbReference type="PROSITE" id="PS50234">
    <property type="entry name" value="VWFA"/>
    <property type="match status" value="1"/>
</dbReference>
<dbReference type="GO" id="GO:0140662">
    <property type="term" value="F:ATP-dependent protein folding chaperone"/>
    <property type="evidence" value="ECO:0007669"/>
    <property type="project" value="InterPro"/>
</dbReference>
<evidence type="ECO:0000256" key="1">
    <source>
        <dbReference type="ARBA" id="ARBA00007381"/>
    </source>
</evidence>
<dbReference type="EMBL" id="CP001841">
    <property type="protein sequence ID" value="AEF80728.1"/>
    <property type="molecule type" value="Genomic_DNA"/>
</dbReference>
<evidence type="ECO:0000313" key="9">
    <source>
        <dbReference type="Proteomes" id="UP000009222"/>
    </source>
</evidence>
<dbReference type="AlphaFoldDB" id="F5Y7K1"/>
<dbReference type="InterPro" id="IPR043129">
    <property type="entry name" value="ATPase_NBD"/>
</dbReference>
<name>F5Y7K1_LEAAZ</name>
<evidence type="ECO:0000256" key="6">
    <source>
        <dbReference type="SAM" id="MobiDB-lite"/>
    </source>
</evidence>
<dbReference type="PROSITE" id="PS00297">
    <property type="entry name" value="HSP70_1"/>
    <property type="match status" value="1"/>
</dbReference>
<reference evidence="9" key="1">
    <citation type="submission" date="2009-12" db="EMBL/GenBank/DDBJ databases">
        <title>Complete sequence of Treponema azotonutricium strain ZAS-9.</title>
        <authorList>
            <person name="Tetu S.G."/>
            <person name="Matson E."/>
            <person name="Ren Q."/>
            <person name="Seshadri R."/>
            <person name="Elbourne L."/>
            <person name="Hassan K.A."/>
            <person name="Durkin A."/>
            <person name="Radune D."/>
            <person name="Mohamoud Y."/>
            <person name="Shay R."/>
            <person name="Jin S."/>
            <person name="Zhang X."/>
            <person name="Lucey K."/>
            <person name="Ballor N.R."/>
            <person name="Ottesen E."/>
            <person name="Rosenthal R."/>
            <person name="Allen A."/>
            <person name="Leadbetter J.R."/>
            <person name="Paulsen I.T."/>
        </authorList>
    </citation>
    <scope>NUCLEOTIDE SEQUENCE [LARGE SCALE GENOMIC DNA]</scope>
    <source>
        <strain evidence="9">ATCC BAA-888 / DSM 13862 / ZAS-9</strain>
    </source>
</reference>
<reference evidence="8 9" key="2">
    <citation type="journal article" date="2011" name="ISME J.">
        <title>RNA-seq reveals cooperative metabolic interactions between two termite-gut spirochete species in co-culture.</title>
        <authorList>
            <person name="Rosenthal A.Z."/>
            <person name="Matson E.G."/>
            <person name="Eldar A."/>
            <person name="Leadbetter J.R."/>
        </authorList>
    </citation>
    <scope>NUCLEOTIDE SEQUENCE [LARGE SCALE GENOMIC DNA]</scope>
    <source>
        <strain evidence="9">ATCC BAA-888 / DSM 13862 / ZAS-9</strain>
    </source>
</reference>
<feature type="region of interest" description="Disordered" evidence="6">
    <location>
        <begin position="700"/>
        <end position="723"/>
    </location>
</feature>
<dbReference type="InterPro" id="IPR029047">
    <property type="entry name" value="HSP70_peptide-bd_sf"/>
</dbReference>
<keyword evidence="3 5" id="KW-0067">ATP-binding</keyword>
<evidence type="ECO:0000256" key="3">
    <source>
        <dbReference type="ARBA" id="ARBA00022840"/>
    </source>
</evidence>
<dbReference type="PRINTS" id="PR00301">
    <property type="entry name" value="HEATSHOCK70"/>
</dbReference>
<dbReference type="eggNOG" id="COG0443">
    <property type="taxonomic scope" value="Bacteria"/>
</dbReference>
<dbReference type="Gene3D" id="3.40.50.410">
    <property type="entry name" value="von Willebrand factor, type A domain"/>
    <property type="match status" value="1"/>
</dbReference>
<gene>
    <name evidence="8" type="ordered locus">TREAZ_1077</name>
</gene>
<dbReference type="Gene3D" id="2.60.34.10">
    <property type="entry name" value="Substrate Binding Domain Of DNAk, Chain A, domain 1"/>
    <property type="match status" value="1"/>
</dbReference>
<evidence type="ECO:0000313" key="8">
    <source>
        <dbReference type="EMBL" id="AEF80728.1"/>
    </source>
</evidence>
<dbReference type="FunFam" id="3.30.420.40:FF:000071">
    <property type="entry name" value="Molecular chaperone DnaK"/>
    <property type="match status" value="1"/>
</dbReference>
<comment type="similarity">
    <text evidence="1 5">Belongs to the heat shock protein 70 family.</text>
</comment>
<dbReference type="Gene3D" id="3.90.640.10">
    <property type="entry name" value="Actin, Chain A, domain 4"/>
    <property type="match status" value="1"/>
</dbReference>
<evidence type="ECO:0000256" key="4">
    <source>
        <dbReference type="ARBA" id="ARBA00023186"/>
    </source>
</evidence>
<dbReference type="RefSeq" id="WP_015710911.1">
    <property type="nucleotide sequence ID" value="NC_015577.1"/>
</dbReference>
<dbReference type="InterPro" id="IPR013126">
    <property type="entry name" value="Hsp_70_fam"/>
</dbReference>
<keyword evidence="4" id="KW-0143">Chaperone</keyword>
<dbReference type="Pfam" id="PF00012">
    <property type="entry name" value="HSP70"/>
    <property type="match status" value="2"/>
</dbReference>
<dbReference type="Pfam" id="PF00092">
    <property type="entry name" value="VWA"/>
    <property type="match status" value="1"/>
</dbReference>
<sequence length="723" mass="78241">MVVGIDLGTTFSAVALIDSNTGLPKIIPNREGSNTTPSIIQFTDEGLVFGSEAKDAFDAGVADCAASFKRNMGLDKTYCTIGGKDYTAEDLSAILLRHLKEDAEFVMKEPIEEAVITVPAYFYSKEREATMKAARLAGLKVRKIINEPTAAAIAYGLNHWRTNAKILVFDLGGGTCDVTLVAMERENDLSTIATSGDHILGGRDWDAMLGKLMAEKVLDETGIDPREDQETLTLVTRLAESCKKQLSQKASVKIPVSIPGFGQCTIEIKREEFENLTVALLNRTGTLCTTVLKDAGVRWPDITDILLVGGLTRMPQVSNYLLGLSGKKPISHVNPDEAVALGAAVQTVLKEPVYTTLAAIPSGANSRAKKPSGINTAIGQEKRISNITLLKVSDVTTHAMGIIAINQEGTEYINETIIPANNSIPVKSARAFKFYTSSREENELEIYVLQGDKKPLDCVIPYKFVVSGIRHVNGGQTILRVQYSYDQNGVIHVQARQDKDTVDLPIHKEPVPDDMSKYGRPLDPEEFKAKEETFVMLAVDVSGSMSGAPLKDAQDAMCSFVSQMDMSATQVGVVAVSDNSEVVQHLTSDAKKCSAAIRHISCGQTGYGNSAHPFTEIRNELSGRRGRRFAIILADGVWDAQDKAITAAKKCHSENIEVAAIGFGAADECFLQNISSSNANALFVSQSELTRTFGKIAQSMGNSTGAKGRDKDTLNTDTWEESI</sequence>
<dbReference type="SMART" id="SM00327">
    <property type="entry name" value="VWA"/>
    <property type="match status" value="1"/>
</dbReference>
<dbReference type="OrthoDB" id="9766019at2"/>
<dbReference type="CDD" id="cd24029">
    <property type="entry name" value="ASKHA_NBD_HSP70_DnaK_HscA_HscC"/>
    <property type="match status" value="1"/>
</dbReference>
<accession>F5Y7K1</accession>
<dbReference type="InterPro" id="IPR018181">
    <property type="entry name" value="Heat_shock_70_CS"/>
</dbReference>
<keyword evidence="9" id="KW-1185">Reference proteome</keyword>
<dbReference type="CDD" id="cd00198">
    <property type="entry name" value="vWFA"/>
    <property type="match status" value="1"/>
</dbReference>
<feature type="domain" description="VWFA" evidence="7">
    <location>
        <begin position="534"/>
        <end position="700"/>
    </location>
</feature>
<dbReference type="Gene3D" id="3.30.420.40">
    <property type="match status" value="2"/>
</dbReference>
<dbReference type="STRING" id="545695.TREAZ_1077"/>
<dbReference type="GO" id="GO:0005524">
    <property type="term" value="F:ATP binding"/>
    <property type="evidence" value="ECO:0007669"/>
    <property type="project" value="UniProtKB-KW"/>
</dbReference>
<dbReference type="SUPFAM" id="SSF53300">
    <property type="entry name" value="vWA-like"/>
    <property type="match status" value="1"/>
</dbReference>
<evidence type="ECO:0000256" key="5">
    <source>
        <dbReference type="RuleBase" id="RU003322"/>
    </source>
</evidence>
<evidence type="ECO:0000259" key="7">
    <source>
        <dbReference type="PROSITE" id="PS50234"/>
    </source>
</evidence>
<keyword evidence="2 5" id="KW-0547">Nucleotide-binding</keyword>
<proteinExistence type="inferred from homology"/>